<keyword evidence="2" id="KW-1185">Reference proteome</keyword>
<name>S6A5A4_9CREN</name>
<dbReference type="EMBL" id="CP006646">
    <property type="protein sequence ID" value="AGT34857.1"/>
    <property type="molecule type" value="Genomic_DNA"/>
</dbReference>
<evidence type="ECO:0000313" key="2">
    <source>
        <dbReference type="Proteomes" id="UP000015543"/>
    </source>
</evidence>
<evidence type="ECO:0000313" key="1">
    <source>
        <dbReference type="EMBL" id="AGT34857.1"/>
    </source>
</evidence>
<reference evidence="1 2" key="1">
    <citation type="journal article" date="2013" name="Genome Announc.">
        <title>Complete Genomic Sequence of 'Thermofilum adornatus' Strain 1910bT, a Hyperthermophilic Anaerobic Organotrophic Crenarchaeon.</title>
        <authorList>
            <person name="Dominova I.N."/>
            <person name="Kublanov I.V."/>
            <person name="Podosokorskaya O.A."/>
            <person name="Derbikova K.S."/>
            <person name="Patrushev M.V."/>
            <person name="Toshchakov S.V."/>
        </authorList>
    </citation>
    <scope>NUCLEOTIDE SEQUENCE [LARGE SCALE GENOMIC DNA]</scope>
    <source>
        <strain evidence="2">1910b</strain>
    </source>
</reference>
<gene>
    <name evidence="1" type="ORF">N186_02355</name>
</gene>
<proteinExistence type="predicted"/>
<dbReference type="AlphaFoldDB" id="S6A5A4"/>
<dbReference type="Proteomes" id="UP000015543">
    <property type="component" value="Chromosome"/>
</dbReference>
<protein>
    <submittedName>
        <fullName evidence="1">Uncharacterized protein</fullName>
    </submittedName>
</protein>
<organism evidence="1 2">
    <name type="scientific">Thermofilum adornatum</name>
    <dbReference type="NCBI Taxonomy" id="1365176"/>
    <lineage>
        <taxon>Archaea</taxon>
        <taxon>Thermoproteota</taxon>
        <taxon>Thermoprotei</taxon>
        <taxon>Thermofilales</taxon>
        <taxon>Thermofilaceae</taxon>
        <taxon>Thermofilum</taxon>
    </lineage>
</organism>
<sequence length="62" mass="7560">MFNVYFYQEVCKTALALKFTRWKLLKLPYWEASQNAPFWVGNFSRKPKFKIGFLTRNFINNF</sequence>
<dbReference type="HOGENOM" id="CLU_2893460_0_0_2"/>
<dbReference type="KEGG" id="thb:N186_02355"/>
<accession>S6A5A4</accession>